<dbReference type="PANTHER" id="PTHR12891">
    <property type="entry name" value="DNA REPAIR/TRANSCRIPTION PROTEIN MET18/MMS19"/>
    <property type="match status" value="1"/>
</dbReference>
<dbReference type="AlphaFoldDB" id="A0AAD5HFX6"/>
<keyword evidence="4 5" id="KW-0539">Nucleus</keyword>
<dbReference type="Pfam" id="PF12460">
    <property type="entry name" value="MMS19_C"/>
    <property type="match status" value="1"/>
</dbReference>
<evidence type="ECO:0000259" key="7">
    <source>
        <dbReference type="Pfam" id="PF14500"/>
    </source>
</evidence>
<dbReference type="EMBL" id="MU620912">
    <property type="protein sequence ID" value="KAI8580473.1"/>
    <property type="molecule type" value="Genomic_DNA"/>
</dbReference>
<evidence type="ECO:0000256" key="4">
    <source>
        <dbReference type="ARBA" id="ARBA00023242"/>
    </source>
</evidence>
<evidence type="ECO:0000256" key="3">
    <source>
        <dbReference type="ARBA" id="ARBA00022737"/>
    </source>
</evidence>
<evidence type="ECO:0000313" key="9">
    <source>
        <dbReference type="Proteomes" id="UP001206595"/>
    </source>
</evidence>
<reference evidence="8" key="1">
    <citation type="submission" date="2021-06" db="EMBL/GenBank/DDBJ databases">
        <authorList>
            <consortium name="DOE Joint Genome Institute"/>
            <person name="Mondo S.J."/>
            <person name="Amses K.R."/>
            <person name="Simmons D.R."/>
            <person name="Longcore J.E."/>
            <person name="Seto K."/>
            <person name="Alves G.H."/>
            <person name="Bonds A.E."/>
            <person name="Quandt C.A."/>
            <person name="Davis W.J."/>
            <person name="Chang Y."/>
            <person name="Letcher P.M."/>
            <person name="Powell M.J."/>
            <person name="Kuo A."/>
            <person name="Labutti K."/>
            <person name="Pangilinan J."/>
            <person name="Andreopoulos W."/>
            <person name="Tritt A."/>
            <person name="Riley R."/>
            <person name="Hundley H."/>
            <person name="Johnson J."/>
            <person name="Lipzen A."/>
            <person name="Barry K."/>
            <person name="Berbee M.L."/>
            <person name="Buchler N.E."/>
            <person name="Grigoriev I.V."/>
            <person name="Spatafora J.W."/>
            <person name="Stajich J.E."/>
            <person name="James T.Y."/>
        </authorList>
    </citation>
    <scope>NUCLEOTIDE SEQUENCE</scope>
    <source>
        <strain evidence="8">AG</strain>
    </source>
</reference>
<keyword evidence="5" id="KW-0227">DNA damage</keyword>
<evidence type="ECO:0000256" key="2">
    <source>
        <dbReference type="ARBA" id="ARBA00009340"/>
    </source>
</evidence>
<accession>A0AAD5HFX6</accession>
<dbReference type="GeneID" id="75913730"/>
<protein>
    <recommendedName>
        <fullName evidence="5">MMS19 nucleotide excision repair protein</fullName>
    </recommendedName>
</protein>
<dbReference type="InterPro" id="IPR016024">
    <property type="entry name" value="ARM-type_fold"/>
</dbReference>
<dbReference type="InterPro" id="IPR039920">
    <property type="entry name" value="MMS19"/>
</dbReference>
<dbReference type="Proteomes" id="UP001206595">
    <property type="component" value="Unassembled WGS sequence"/>
</dbReference>
<evidence type="ECO:0000313" key="8">
    <source>
        <dbReference type="EMBL" id="KAI8580473.1"/>
    </source>
</evidence>
<keyword evidence="9" id="KW-1185">Reference proteome</keyword>
<dbReference type="Pfam" id="PF14500">
    <property type="entry name" value="MMS19_N"/>
    <property type="match status" value="1"/>
</dbReference>
<organism evidence="8 9">
    <name type="scientific">Umbelopsis ramanniana AG</name>
    <dbReference type="NCBI Taxonomy" id="1314678"/>
    <lineage>
        <taxon>Eukaryota</taxon>
        <taxon>Fungi</taxon>
        <taxon>Fungi incertae sedis</taxon>
        <taxon>Mucoromycota</taxon>
        <taxon>Mucoromycotina</taxon>
        <taxon>Umbelopsidomycetes</taxon>
        <taxon>Umbelopsidales</taxon>
        <taxon>Umbelopsidaceae</taxon>
        <taxon>Umbelopsis</taxon>
    </lineage>
</organism>
<comment type="caution">
    <text evidence="8">The sequence shown here is derived from an EMBL/GenBank/DDBJ whole genome shotgun (WGS) entry which is preliminary data.</text>
</comment>
<keyword evidence="5" id="KW-0234">DNA repair</keyword>
<dbReference type="GO" id="GO:0016226">
    <property type="term" value="P:iron-sulfur cluster assembly"/>
    <property type="evidence" value="ECO:0007669"/>
    <property type="project" value="UniProtKB-UniRule"/>
</dbReference>
<dbReference type="Gene3D" id="1.25.10.10">
    <property type="entry name" value="Leucine-rich Repeat Variant"/>
    <property type="match status" value="2"/>
</dbReference>
<dbReference type="PANTHER" id="PTHR12891:SF0">
    <property type="entry name" value="MMS19 NUCLEOTIDE EXCISION REPAIR PROTEIN HOMOLOG"/>
    <property type="match status" value="1"/>
</dbReference>
<name>A0AAD5HFX6_UMBRA</name>
<dbReference type="InterPro" id="IPR011989">
    <property type="entry name" value="ARM-like"/>
</dbReference>
<dbReference type="GO" id="GO:0051604">
    <property type="term" value="P:protein maturation"/>
    <property type="evidence" value="ECO:0007669"/>
    <property type="project" value="UniProtKB-UniRule"/>
</dbReference>
<dbReference type="GO" id="GO:0006281">
    <property type="term" value="P:DNA repair"/>
    <property type="evidence" value="ECO:0007669"/>
    <property type="project" value="UniProtKB-UniRule"/>
</dbReference>
<reference evidence="8" key="2">
    <citation type="journal article" date="2022" name="Proc. Natl. Acad. Sci. U.S.A.">
        <title>Diploid-dominant life cycles characterize the early evolution of Fungi.</title>
        <authorList>
            <person name="Amses K.R."/>
            <person name="Simmons D.R."/>
            <person name="Longcore J.E."/>
            <person name="Mondo S.J."/>
            <person name="Seto K."/>
            <person name="Jeronimo G.H."/>
            <person name="Bonds A.E."/>
            <person name="Quandt C.A."/>
            <person name="Davis W.J."/>
            <person name="Chang Y."/>
            <person name="Federici B.A."/>
            <person name="Kuo A."/>
            <person name="LaButti K."/>
            <person name="Pangilinan J."/>
            <person name="Andreopoulos W."/>
            <person name="Tritt A."/>
            <person name="Riley R."/>
            <person name="Hundley H."/>
            <person name="Johnson J."/>
            <person name="Lipzen A."/>
            <person name="Barry K."/>
            <person name="Lang B.F."/>
            <person name="Cuomo C.A."/>
            <person name="Buchler N.E."/>
            <person name="Grigoriev I.V."/>
            <person name="Spatafora J.W."/>
            <person name="Stajich J.E."/>
            <person name="James T.Y."/>
        </authorList>
    </citation>
    <scope>NUCLEOTIDE SEQUENCE</scope>
    <source>
        <strain evidence="8">AG</strain>
    </source>
</reference>
<dbReference type="InterPro" id="IPR029240">
    <property type="entry name" value="MMS19_N"/>
</dbReference>
<dbReference type="GO" id="GO:0097361">
    <property type="term" value="C:cytosolic [4Fe-4S] assembly targeting complex"/>
    <property type="evidence" value="ECO:0007669"/>
    <property type="project" value="UniProtKB-UniRule"/>
</dbReference>
<comment type="subcellular location">
    <subcellularLocation>
        <location evidence="1 5">Nucleus</location>
    </subcellularLocation>
</comment>
<proteinExistence type="inferred from homology"/>
<keyword evidence="3" id="KW-0677">Repeat</keyword>
<comment type="similarity">
    <text evidence="2 5">Belongs to the MET18/MMS19 family.</text>
</comment>
<gene>
    <name evidence="8" type="ORF">K450DRAFT_237198</name>
</gene>
<evidence type="ECO:0000259" key="6">
    <source>
        <dbReference type="Pfam" id="PF12460"/>
    </source>
</evidence>
<dbReference type="SUPFAM" id="SSF48371">
    <property type="entry name" value="ARM repeat"/>
    <property type="match status" value="1"/>
</dbReference>
<evidence type="ECO:0000256" key="5">
    <source>
        <dbReference type="RuleBase" id="RU367072"/>
    </source>
</evidence>
<dbReference type="InterPro" id="IPR024687">
    <property type="entry name" value="MMS19_C"/>
</dbReference>
<evidence type="ECO:0000256" key="1">
    <source>
        <dbReference type="ARBA" id="ARBA00004123"/>
    </source>
</evidence>
<comment type="function">
    <text evidence="5">Key component of the cytosolic iron-sulfur protein assembly (CIA) complex, a multiprotein complex that mediates the incorporation of iron-sulfur cluster into apoproteins specifically involved in DNA metabolism and genomic integrity. In the CIA complex, MMS19 acts as an adapter between early-acting CIA components and a subset of cellular target iron-sulfur proteins.</text>
</comment>
<feature type="domain" description="MMS19 C-terminal" evidence="6">
    <location>
        <begin position="552"/>
        <end position="973"/>
    </location>
</feature>
<dbReference type="GO" id="GO:0005634">
    <property type="term" value="C:nucleus"/>
    <property type="evidence" value="ECO:0007669"/>
    <property type="project" value="UniProtKB-SubCell"/>
</dbReference>
<feature type="domain" description="MMS19 N-terminal" evidence="7">
    <location>
        <begin position="46"/>
        <end position="306"/>
    </location>
</feature>
<sequence>MTSMDKHVAKYMVATGDASAEAVSASDDISKIVNSGDTQANLLQLIQSLGEYLTNDDGFIRAKATGLLSHVLSETNQSSINAAAVDVLVHFYCDRLSDETCVPKLLEGIDALVTFDNFKEKSAVTVSKMLFENVKTQSFPQTARYRVFSIIGSLVARYSSALRSMNNEFVFGFSQAMDGEKDPRNLMKAFALVKEIVVNFDISNHVEDLFEVTFCYFPITFKPPPDDPYGITAEDLKITLRHSLSSSPLFAKFAMPLLLEKLSSSSGSAKKDSMETIAECAPVYGANALLPDINELFDALKVEVFHATDPVLEDTALEAIHQVVAALSTTISSDSANDPAENALKPLVVECMVNLKDPELKNAKPAGRILRAAASASDPAFNSIIDAIMPILLRHHRETDLATQKKAVLDVLLEFLEASKTLYGERTDAKNDADFQTPLLGYKDRLWELFESATTASNEYNGLRLAGIKGLHVMTLMKNYLADNEVGLAVRTFTKILVDQNDNELQVKALSSLLSIAKTQQQQILDYTVPVLMDTMPASEADDKASAHQKNLEYLTELSSMPAIFDVVGIQLVSKFETATRQQPEQYIYAYEIIHAFDTILQQKTEKQDIGKWVDLVFEKLFGQCISASLASQTTSSILDDRILSVIASITAVIFQHLEASVQSEYINRLFDIYTKSDLSSLKLESDHTFKPLDASSPDAQKKTSTLFAVAVSSYSRTVQLPIASHEEFLDELVSAALSSSSCELQVIALAQLHGAIVNKWADDAVRNTYVEGLVSKLVPIAESNHAALTILLWTCKALVLMAKPIGYTITDQLITWCASPVLGGRTAHGFELIVGDDNLVLNRASGATLNLLYKQRFFNYCLPKLVENFKSSQADIKPNYLIALSYLLRNVRKQVLLNELPPLIPLLLDSLELDDASLKISTLDTFRIAVIDAPEIISQHVRRLVPALLQVAQHSKQMAVRISALTCLAQFPVSLTRDVLQPHSTYAIKQLSLCLDDNKRLVRRQAVDCRSKWYGI</sequence>
<dbReference type="RefSeq" id="XP_051445477.1">
    <property type="nucleotide sequence ID" value="XM_051588385.1"/>
</dbReference>